<dbReference type="GO" id="GO:0005765">
    <property type="term" value="C:lysosomal membrane"/>
    <property type="evidence" value="ECO:0007669"/>
    <property type="project" value="TreeGrafter"/>
</dbReference>
<dbReference type="Proteomes" id="UP000092445">
    <property type="component" value="Unassembled WGS sequence"/>
</dbReference>
<evidence type="ECO:0000256" key="1">
    <source>
        <dbReference type="SAM" id="MobiDB-lite"/>
    </source>
</evidence>
<sequence>MEKYKFGSRHAETKIEVDENGDEYEVKRFHIEGRAVNDGRSQCVITRRKRTTPTQPIEDEPRQQQVLFYYASEPIAEENHPNDKDIPFHSLKNQTNELALTAVLNNDDDNDETSSKERIKETGTGSQQFLQQLPQYSSINNGLIVVHSYEPQKYQQQQPQKVFALVPLPYGSLEEASEQFSSSGIWSIDDDDDGDDGDDDWEDISDDFVNSNNKRPNKTRNKKKSNKKSSSNKNKRKNNNKIKSRVSTTIKPTNHKKSNRRGVKVPNRRKEPTYQKNRRQQFANIDEYDDIASYGDISAQTDDDQEADVNCIIIRKEFTTTTTPRPFWNIFGRNANGTSRSSGANGIHNELFCYIHVKVRGAPAEVEMILEHSEIIISVVQNGCESLIPRDPLNLRKLTDSLLQAERWDLALEVHLKYGFPTAGVMAAHGLSCLKAGCFDTAVNNDSQSADIPFIKRPQHGPPLLRGILKLIESLPLSKPQPETLQRASIIRNSSSSLVSLLSLKRKDNFVKRIPEPALNILNTLSNLKRLTKGQYSLYDSSIGNRQQILKQSRCFDECLY</sequence>
<evidence type="ECO:0000313" key="3">
    <source>
        <dbReference type="Proteomes" id="UP000092445"/>
    </source>
</evidence>
<evidence type="ECO:0000313" key="2">
    <source>
        <dbReference type="EnsemblMetazoa" id="GPAI042976-PA"/>
    </source>
</evidence>
<dbReference type="VEuPathDB" id="VectorBase:GPAI042976"/>
<feature type="region of interest" description="Disordered" evidence="1">
    <location>
        <begin position="181"/>
        <end position="281"/>
    </location>
</feature>
<feature type="compositionally biased region" description="Basic residues" evidence="1">
    <location>
        <begin position="233"/>
        <end position="244"/>
    </location>
</feature>
<dbReference type="InterPro" id="IPR028730">
    <property type="entry name" value="ZFYVE26"/>
</dbReference>
<keyword evidence="3" id="KW-1185">Reference proteome</keyword>
<proteinExistence type="predicted"/>
<feature type="compositionally biased region" description="Acidic residues" evidence="1">
    <location>
        <begin position="188"/>
        <end position="206"/>
    </location>
</feature>
<feature type="region of interest" description="Disordered" evidence="1">
    <location>
        <begin position="104"/>
        <end position="126"/>
    </location>
</feature>
<name>A0A1B0AE98_GLOPL</name>
<dbReference type="PANTHER" id="PTHR46591:SF1">
    <property type="entry name" value="ZINC FINGER FYVE DOMAIN-CONTAINING PROTEIN 26"/>
    <property type="match status" value="1"/>
</dbReference>
<dbReference type="GO" id="GO:0030496">
    <property type="term" value="C:midbody"/>
    <property type="evidence" value="ECO:0007669"/>
    <property type="project" value="TreeGrafter"/>
</dbReference>
<dbReference type="GO" id="GO:0032266">
    <property type="term" value="F:phosphatidylinositol-3-phosphate binding"/>
    <property type="evidence" value="ECO:0007669"/>
    <property type="project" value="InterPro"/>
</dbReference>
<accession>A0A1B0AE98</accession>
<dbReference type="PANTHER" id="PTHR46591">
    <property type="entry name" value="ZINC FINGER FYVE DOMAIN-CONTAINING PROTEIN 26"/>
    <property type="match status" value="1"/>
</dbReference>
<protein>
    <submittedName>
        <fullName evidence="2">Uncharacterized protein</fullName>
    </submittedName>
</protein>
<dbReference type="GO" id="GO:0032465">
    <property type="term" value="P:regulation of cytokinesis"/>
    <property type="evidence" value="ECO:0007669"/>
    <property type="project" value="TreeGrafter"/>
</dbReference>
<dbReference type="GO" id="GO:0000724">
    <property type="term" value="P:double-strand break repair via homologous recombination"/>
    <property type="evidence" value="ECO:0007669"/>
    <property type="project" value="InterPro"/>
</dbReference>
<organism evidence="2 3">
    <name type="scientific">Glossina pallidipes</name>
    <name type="common">Tsetse fly</name>
    <dbReference type="NCBI Taxonomy" id="7398"/>
    <lineage>
        <taxon>Eukaryota</taxon>
        <taxon>Metazoa</taxon>
        <taxon>Ecdysozoa</taxon>
        <taxon>Arthropoda</taxon>
        <taxon>Hexapoda</taxon>
        <taxon>Insecta</taxon>
        <taxon>Pterygota</taxon>
        <taxon>Neoptera</taxon>
        <taxon>Endopterygota</taxon>
        <taxon>Diptera</taxon>
        <taxon>Brachycera</taxon>
        <taxon>Muscomorpha</taxon>
        <taxon>Hippoboscoidea</taxon>
        <taxon>Glossinidae</taxon>
        <taxon>Glossina</taxon>
    </lineage>
</organism>
<dbReference type="GO" id="GO:0005813">
    <property type="term" value="C:centrosome"/>
    <property type="evidence" value="ECO:0007669"/>
    <property type="project" value="TreeGrafter"/>
</dbReference>
<feature type="compositionally biased region" description="Basic residues" evidence="1">
    <location>
        <begin position="215"/>
        <end position="227"/>
    </location>
</feature>
<reference evidence="3" key="1">
    <citation type="submission" date="2014-03" db="EMBL/GenBank/DDBJ databases">
        <authorList>
            <person name="Aksoy S."/>
            <person name="Warren W."/>
            <person name="Wilson R.K."/>
        </authorList>
    </citation>
    <scope>NUCLEOTIDE SEQUENCE [LARGE SCALE GENOMIC DNA]</scope>
    <source>
        <strain evidence="3">IAEA</strain>
    </source>
</reference>
<dbReference type="AlphaFoldDB" id="A0A1B0AE98"/>
<dbReference type="GO" id="GO:0000281">
    <property type="term" value="P:mitotic cytokinesis"/>
    <property type="evidence" value="ECO:0007669"/>
    <property type="project" value="InterPro"/>
</dbReference>
<feature type="compositionally biased region" description="Basic residues" evidence="1">
    <location>
        <begin position="253"/>
        <end position="267"/>
    </location>
</feature>
<reference evidence="2" key="2">
    <citation type="submission" date="2020-05" db="UniProtKB">
        <authorList>
            <consortium name="EnsemblMetazoa"/>
        </authorList>
    </citation>
    <scope>IDENTIFICATION</scope>
    <source>
        <strain evidence="2">IAEA</strain>
    </source>
</reference>
<dbReference type="EnsemblMetazoa" id="GPAI042976-RA">
    <property type="protein sequence ID" value="GPAI042976-PA"/>
    <property type="gene ID" value="GPAI042976"/>
</dbReference>